<gene>
    <name evidence="1" type="ORF">HD556DRAFT_1426767</name>
</gene>
<dbReference type="AlphaFoldDB" id="A0A9P7D9N4"/>
<dbReference type="EMBL" id="JABBWE010000134">
    <property type="protein sequence ID" value="KAG1784649.1"/>
    <property type="molecule type" value="Genomic_DNA"/>
</dbReference>
<proteinExistence type="predicted"/>
<protein>
    <submittedName>
        <fullName evidence="1">Uncharacterized protein</fullName>
    </submittedName>
</protein>
<dbReference type="GeneID" id="64598403"/>
<dbReference type="OrthoDB" id="3071225at2759"/>
<evidence type="ECO:0000313" key="1">
    <source>
        <dbReference type="EMBL" id="KAG1784649.1"/>
    </source>
</evidence>
<dbReference type="RefSeq" id="XP_041152134.1">
    <property type="nucleotide sequence ID" value="XM_041304639.1"/>
</dbReference>
<accession>A0A9P7D9N4</accession>
<keyword evidence="2" id="KW-1185">Reference proteome</keyword>
<dbReference type="SUPFAM" id="SSF48371">
    <property type="entry name" value="ARM repeat"/>
    <property type="match status" value="1"/>
</dbReference>
<sequence length="112" mass="13007">MKRWNIALDFSRFIADLFAFGLIQLPIMHDCLGILLHEMVSVEHVRVVQSMIKRAGPKLWQTADGHERRQEFTRRFMERTALVPDNASLIGREDSVRRVINVCAILLDSFIE</sequence>
<evidence type="ECO:0000313" key="2">
    <source>
        <dbReference type="Proteomes" id="UP000719766"/>
    </source>
</evidence>
<comment type="caution">
    <text evidence="1">The sequence shown here is derived from an EMBL/GenBank/DDBJ whole genome shotgun (WGS) entry which is preliminary data.</text>
</comment>
<dbReference type="Proteomes" id="UP000719766">
    <property type="component" value="Unassembled WGS sequence"/>
</dbReference>
<organism evidence="1 2">
    <name type="scientific">Suillus plorans</name>
    <dbReference type="NCBI Taxonomy" id="116603"/>
    <lineage>
        <taxon>Eukaryota</taxon>
        <taxon>Fungi</taxon>
        <taxon>Dikarya</taxon>
        <taxon>Basidiomycota</taxon>
        <taxon>Agaricomycotina</taxon>
        <taxon>Agaricomycetes</taxon>
        <taxon>Agaricomycetidae</taxon>
        <taxon>Boletales</taxon>
        <taxon>Suillineae</taxon>
        <taxon>Suillaceae</taxon>
        <taxon>Suillus</taxon>
    </lineage>
</organism>
<name>A0A9P7D9N4_9AGAM</name>
<dbReference type="Gene3D" id="1.25.40.180">
    <property type="match status" value="1"/>
</dbReference>
<reference evidence="1" key="1">
    <citation type="journal article" date="2020" name="New Phytol.">
        <title>Comparative genomics reveals dynamic genome evolution in host specialist ectomycorrhizal fungi.</title>
        <authorList>
            <person name="Lofgren L.A."/>
            <person name="Nguyen N.H."/>
            <person name="Vilgalys R."/>
            <person name="Ruytinx J."/>
            <person name="Liao H.L."/>
            <person name="Branco S."/>
            <person name="Kuo A."/>
            <person name="LaButti K."/>
            <person name="Lipzen A."/>
            <person name="Andreopoulos W."/>
            <person name="Pangilinan J."/>
            <person name="Riley R."/>
            <person name="Hundley H."/>
            <person name="Na H."/>
            <person name="Barry K."/>
            <person name="Grigoriev I.V."/>
            <person name="Stajich J.E."/>
            <person name="Kennedy P.G."/>
        </authorList>
    </citation>
    <scope>NUCLEOTIDE SEQUENCE</scope>
    <source>
        <strain evidence="1">S12</strain>
    </source>
</reference>
<dbReference type="InterPro" id="IPR016024">
    <property type="entry name" value="ARM-type_fold"/>
</dbReference>